<protein>
    <submittedName>
        <fullName evidence="2">Uncharacterized protein</fullName>
    </submittedName>
</protein>
<proteinExistence type="predicted"/>
<sequence>MSESALKSGEENKSHTKSIAKSPPPRCPFRAANISLNKKIRGPQDSKGDFKRVELAFEDGKTVPSKGSAKLLKEIGGGKVALKMCISFYEKFLLDTVLHKFKVENDGAEGHGIRFADWLVEQMGGEGTPATDKGRGDQREWAHVRSYFAKGREPHKQGQRFQLDDCRIWMRLMFWSARQQGLHKHQGFWEWYILFMRYYVDIYQDDAKHFVEESAEWSTNPDNIKEYLDAGRTMEDVIGVTMEDIEADTKKQ</sequence>
<gene>
    <name evidence="2" type="ORF">LAMO00422_LOCUS5029</name>
</gene>
<dbReference type="AlphaFoldDB" id="A0A7S0GT21"/>
<name>A0A7S0GT21_9EUKA</name>
<evidence type="ECO:0000256" key="1">
    <source>
        <dbReference type="SAM" id="MobiDB-lite"/>
    </source>
</evidence>
<feature type="region of interest" description="Disordered" evidence="1">
    <location>
        <begin position="1"/>
        <end position="27"/>
    </location>
</feature>
<organism evidence="2">
    <name type="scientific">Amorphochlora amoebiformis</name>
    <dbReference type="NCBI Taxonomy" id="1561963"/>
    <lineage>
        <taxon>Eukaryota</taxon>
        <taxon>Sar</taxon>
        <taxon>Rhizaria</taxon>
        <taxon>Cercozoa</taxon>
        <taxon>Chlorarachniophyceae</taxon>
        <taxon>Amorphochlora</taxon>
    </lineage>
</organism>
<accession>A0A7S0GT21</accession>
<reference evidence="2" key="1">
    <citation type="submission" date="2021-01" db="EMBL/GenBank/DDBJ databases">
        <authorList>
            <person name="Corre E."/>
            <person name="Pelletier E."/>
            <person name="Niang G."/>
            <person name="Scheremetjew M."/>
            <person name="Finn R."/>
            <person name="Kale V."/>
            <person name="Holt S."/>
            <person name="Cochrane G."/>
            <person name="Meng A."/>
            <person name="Brown T."/>
            <person name="Cohen L."/>
        </authorList>
    </citation>
    <scope>NUCLEOTIDE SEQUENCE</scope>
    <source>
        <strain evidence="2">CCMP2058</strain>
    </source>
</reference>
<dbReference type="EMBL" id="HBEM01007203">
    <property type="protein sequence ID" value="CAD8438692.1"/>
    <property type="molecule type" value="Transcribed_RNA"/>
</dbReference>
<evidence type="ECO:0000313" key="2">
    <source>
        <dbReference type="EMBL" id="CAD8438692.1"/>
    </source>
</evidence>